<dbReference type="KEGG" id="llh:I41_01270"/>
<dbReference type="Proteomes" id="UP000317909">
    <property type="component" value="Chromosome"/>
</dbReference>
<reference evidence="1 2" key="1">
    <citation type="submission" date="2019-02" db="EMBL/GenBank/DDBJ databases">
        <title>Deep-cultivation of Planctomycetes and their phenomic and genomic characterization uncovers novel biology.</title>
        <authorList>
            <person name="Wiegand S."/>
            <person name="Jogler M."/>
            <person name="Boedeker C."/>
            <person name="Pinto D."/>
            <person name="Vollmers J."/>
            <person name="Rivas-Marin E."/>
            <person name="Kohn T."/>
            <person name="Peeters S.H."/>
            <person name="Heuer A."/>
            <person name="Rast P."/>
            <person name="Oberbeckmann S."/>
            <person name="Bunk B."/>
            <person name="Jeske O."/>
            <person name="Meyerdierks A."/>
            <person name="Storesund J.E."/>
            <person name="Kallscheuer N."/>
            <person name="Luecker S."/>
            <person name="Lage O.M."/>
            <person name="Pohl T."/>
            <person name="Merkel B.J."/>
            <person name="Hornburger P."/>
            <person name="Mueller R.-W."/>
            <person name="Bruemmer F."/>
            <person name="Labrenz M."/>
            <person name="Spormann A.M."/>
            <person name="Op den Camp H."/>
            <person name="Overmann J."/>
            <person name="Amann R."/>
            <person name="Jetten M.S.M."/>
            <person name="Mascher T."/>
            <person name="Medema M.H."/>
            <person name="Devos D.P."/>
            <person name="Kaster A.-K."/>
            <person name="Ovreas L."/>
            <person name="Rohde M."/>
            <person name="Galperin M.Y."/>
            <person name="Jogler C."/>
        </authorList>
    </citation>
    <scope>NUCLEOTIDE SEQUENCE [LARGE SCALE GENOMIC DNA]</scope>
    <source>
        <strain evidence="1 2">I41</strain>
    </source>
</reference>
<organism evidence="1 2">
    <name type="scientific">Lacipirellula limnantheis</name>
    <dbReference type="NCBI Taxonomy" id="2528024"/>
    <lineage>
        <taxon>Bacteria</taxon>
        <taxon>Pseudomonadati</taxon>
        <taxon>Planctomycetota</taxon>
        <taxon>Planctomycetia</taxon>
        <taxon>Pirellulales</taxon>
        <taxon>Lacipirellulaceae</taxon>
        <taxon>Lacipirellula</taxon>
    </lineage>
</organism>
<name>A0A517TRG3_9BACT</name>
<protein>
    <submittedName>
        <fullName evidence="1">Uncharacterized protein</fullName>
    </submittedName>
</protein>
<keyword evidence="2" id="KW-1185">Reference proteome</keyword>
<evidence type="ECO:0000313" key="2">
    <source>
        <dbReference type="Proteomes" id="UP000317909"/>
    </source>
</evidence>
<dbReference type="AlphaFoldDB" id="A0A517TRG3"/>
<sequence length="49" mass="5447">MEPLADDQLDRDKPSTASRLRLLNGSQLLLDVSQGIHFIDGIEPRQDAT</sequence>
<evidence type="ECO:0000313" key="1">
    <source>
        <dbReference type="EMBL" id="QDT70972.1"/>
    </source>
</evidence>
<proteinExistence type="predicted"/>
<gene>
    <name evidence="1" type="ORF">I41_01270</name>
</gene>
<dbReference type="EMBL" id="CP036339">
    <property type="protein sequence ID" value="QDT70972.1"/>
    <property type="molecule type" value="Genomic_DNA"/>
</dbReference>
<accession>A0A517TRG3</accession>